<gene>
    <name evidence="13" type="ORF">FUA23_05120</name>
</gene>
<dbReference type="InterPro" id="IPR036942">
    <property type="entry name" value="Beta-barrel_TonB_sf"/>
</dbReference>
<evidence type="ECO:0000256" key="10">
    <source>
        <dbReference type="SAM" id="SignalP"/>
    </source>
</evidence>
<dbReference type="SUPFAM" id="SSF56935">
    <property type="entry name" value="Porins"/>
    <property type="match status" value="1"/>
</dbReference>
<reference evidence="13 14" key="1">
    <citation type="submission" date="2019-08" db="EMBL/GenBank/DDBJ databases">
        <title>Lewinella sp. strain SSH13 Genome sequencing and assembly.</title>
        <authorList>
            <person name="Kim I."/>
        </authorList>
    </citation>
    <scope>NUCLEOTIDE SEQUENCE [LARGE SCALE GENOMIC DNA]</scope>
    <source>
        <strain evidence="13 14">SSH13</strain>
    </source>
</reference>
<dbReference type="PANTHER" id="PTHR40980:SF4">
    <property type="entry name" value="TONB-DEPENDENT RECEPTOR-LIKE BETA-BARREL DOMAIN-CONTAINING PROTEIN"/>
    <property type="match status" value="1"/>
</dbReference>
<accession>A0A5C7FLA6</accession>
<evidence type="ECO:0000256" key="2">
    <source>
        <dbReference type="ARBA" id="ARBA00022448"/>
    </source>
</evidence>
<proteinExistence type="inferred from homology"/>
<evidence type="ECO:0000256" key="3">
    <source>
        <dbReference type="ARBA" id="ARBA00022452"/>
    </source>
</evidence>
<keyword evidence="13" id="KW-0675">Receptor</keyword>
<dbReference type="Gene3D" id="2.40.170.20">
    <property type="entry name" value="TonB-dependent receptor, beta-barrel domain"/>
    <property type="match status" value="1"/>
</dbReference>
<dbReference type="InterPro" id="IPR013784">
    <property type="entry name" value="Carb-bd-like_fold"/>
</dbReference>
<evidence type="ECO:0000256" key="4">
    <source>
        <dbReference type="ARBA" id="ARBA00022692"/>
    </source>
</evidence>
<evidence type="ECO:0000256" key="9">
    <source>
        <dbReference type="RuleBase" id="RU003357"/>
    </source>
</evidence>
<dbReference type="EMBL" id="VOXD01000005">
    <property type="protein sequence ID" value="TXF90823.1"/>
    <property type="molecule type" value="Genomic_DNA"/>
</dbReference>
<dbReference type="Pfam" id="PF13620">
    <property type="entry name" value="CarboxypepD_reg"/>
    <property type="match status" value="1"/>
</dbReference>
<dbReference type="OrthoDB" id="8727862at2"/>
<keyword evidence="2 8" id="KW-0813">Transport</keyword>
<dbReference type="GO" id="GO:0030246">
    <property type="term" value="F:carbohydrate binding"/>
    <property type="evidence" value="ECO:0007669"/>
    <property type="project" value="InterPro"/>
</dbReference>
<name>A0A5C7FLA6_9BACT</name>
<dbReference type="SUPFAM" id="SSF49452">
    <property type="entry name" value="Starch-binding domain-like"/>
    <property type="match status" value="1"/>
</dbReference>
<protein>
    <submittedName>
        <fullName evidence="13">TonB-dependent receptor</fullName>
    </submittedName>
</protein>
<dbReference type="Proteomes" id="UP000321907">
    <property type="component" value="Unassembled WGS sequence"/>
</dbReference>
<evidence type="ECO:0000256" key="8">
    <source>
        <dbReference type="PROSITE-ProRule" id="PRU01360"/>
    </source>
</evidence>
<dbReference type="AlphaFoldDB" id="A0A5C7FLA6"/>
<evidence type="ECO:0000256" key="5">
    <source>
        <dbReference type="ARBA" id="ARBA00023077"/>
    </source>
</evidence>
<keyword evidence="5 9" id="KW-0798">TonB box</keyword>
<keyword evidence="14" id="KW-1185">Reference proteome</keyword>
<feature type="chain" id="PRO_5022918978" evidence="10">
    <location>
        <begin position="19"/>
        <end position="922"/>
    </location>
</feature>
<organism evidence="13 14">
    <name type="scientific">Neolewinella aurantiaca</name>
    <dbReference type="NCBI Taxonomy" id="2602767"/>
    <lineage>
        <taxon>Bacteria</taxon>
        <taxon>Pseudomonadati</taxon>
        <taxon>Bacteroidota</taxon>
        <taxon>Saprospiria</taxon>
        <taxon>Saprospirales</taxon>
        <taxon>Lewinellaceae</taxon>
        <taxon>Neolewinella</taxon>
    </lineage>
</organism>
<keyword evidence="4 8" id="KW-0812">Transmembrane</keyword>
<evidence type="ECO:0000259" key="12">
    <source>
        <dbReference type="Pfam" id="PF07715"/>
    </source>
</evidence>
<dbReference type="InterPro" id="IPR037066">
    <property type="entry name" value="Plug_dom_sf"/>
</dbReference>
<keyword evidence="6 8" id="KW-0472">Membrane</keyword>
<dbReference type="Gene3D" id="2.60.40.1120">
    <property type="entry name" value="Carboxypeptidase-like, regulatory domain"/>
    <property type="match status" value="1"/>
</dbReference>
<feature type="signal peptide" evidence="10">
    <location>
        <begin position="1"/>
        <end position="18"/>
    </location>
</feature>
<dbReference type="PANTHER" id="PTHR40980">
    <property type="entry name" value="PLUG DOMAIN-CONTAINING PROTEIN"/>
    <property type="match status" value="1"/>
</dbReference>
<dbReference type="InterPro" id="IPR039426">
    <property type="entry name" value="TonB-dep_rcpt-like"/>
</dbReference>
<evidence type="ECO:0000256" key="7">
    <source>
        <dbReference type="ARBA" id="ARBA00023237"/>
    </source>
</evidence>
<dbReference type="RefSeq" id="WP_147929651.1">
    <property type="nucleotide sequence ID" value="NZ_VOXD01000005.1"/>
</dbReference>
<dbReference type="InterPro" id="IPR012910">
    <property type="entry name" value="Plug_dom"/>
</dbReference>
<dbReference type="InterPro" id="IPR010104">
    <property type="entry name" value="TonB_rcpt_bac"/>
</dbReference>
<feature type="domain" description="TonB-dependent receptor plug" evidence="12">
    <location>
        <begin position="122"/>
        <end position="226"/>
    </location>
</feature>
<dbReference type="CDD" id="cd01347">
    <property type="entry name" value="ligand_gated_channel"/>
    <property type="match status" value="1"/>
</dbReference>
<dbReference type="NCBIfam" id="TIGR01782">
    <property type="entry name" value="TonB-Xanth-Caul"/>
    <property type="match status" value="1"/>
</dbReference>
<evidence type="ECO:0000313" key="13">
    <source>
        <dbReference type="EMBL" id="TXF90823.1"/>
    </source>
</evidence>
<comment type="caution">
    <text evidence="13">The sequence shown here is derived from an EMBL/GenBank/DDBJ whole genome shotgun (WGS) entry which is preliminary data.</text>
</comment>
<dbReference type="PROSITE" id="PS52016">
    <property type="entry name" value="TONB_DEPENDENT_REC_3"/>
    <property type="match status" value="1"/>
</dbReference>
<keyword evidence="10" id="KW-0732">Signal</keyword>
<evidence type="ECO:0000259" key="11">
    <source>
        <dbReference type="Pfam" id="PF00593"/>
    </source>
</evidence>
<dbReference type="Pfam" id="PF00593">
    <property type="entry name" value="TonB_dep_Rec_b-barrel"/>
    <property type="match status" value="1"/>
</dbReference>
<keyword evidence="3 8" id="KW-1134">Transmembrane beta strand</keyword>
<dbReference type="InterPro" id="IPR000531">
    <property type="entry name" value="Beta-barrel_TonB"/>
</dbReference>
<comment type="subcellular location">
    <subcellularLocation>
        <location evidence="1 8">Cell outer membrane</location>
        <topology evidence="1 8">Multi-pass membrane protein</topology>
    </subcellularLocation>
</comment>
<dbReference type="Gene3D" id="2.170.130.10">
    <property type="entry name" value="TonB-dependent receptor, plug domain"/>
    <property type="match status" value="1"/>
</dbReference>
<evidence type="ECO:0000256" key="6">
    <source>
        <dbReference type="ARBA" id="ARBA00023136"/>
    </source>
</evidence>
<feature type="domain" description="TonB-dependent receptor-like beta-barrel" evidence="11">
    <location>
        <begin position="480"/>
        <end position="886"/>
    </location>
</feature>
<evidence type="ECO:0000313" key="14">
    <source>
        <dbReference type="Proteomes" id="UP000321907"/>
    </source>
</evidence>
<dbReference type="GO" id="GO:0009279">
    <property type="term" value="C:cell outer membrane"/>
    <property type="evidence" value="ECO:0007669"/>
    <property type="project" value="UniProtKB-SubCell"/>
</dbReference>
<evidence type="ECO:0000256" key="1">
    <source>
        <dbReference type="ARBA" id="ARBA00004571"/>
    </source>
</evidence>
<sequence length="922" mass="103053">MRNLLFLVLFVFTSLLHAQTGKLTGRVIDEANLPLAGATLFLNGEGATVTDQNGRYNLLDLPAGSHNLTTTYIGFTENTQTFTIAAGETTELDVRLAPGVVLAEVAVISQLRGQSRALSQQQSAVNITNVIAADQIGRFPDQNIGDALKRVPGVNVQYDQGEARFGNVRGTPPQLSSITINGERIPSAEAEARSIQLDLIPADMVQAVEVSKAVTPDMDADAIGGAVNLVTRAAPYERRISGTIGGGYNLLANEPTFNGSLIYGDRYADGKLGVIVSGSYFDNNLGSDNVEAEWTYDDANDNDIFDEGETEYPEEIQIRQYYLQRIRQSYSLSLDYKFDPNNTVFFRGIYNHRNDWENRYRVVYADIEEEDGQWVAELERETKSGTEDEKFARLEDQRMMNFSLSGEHLLGKLKTTWSANYARASEDRPHERYMTLGSGDVVPVTVDFSNQEEPQISALEGEFQNPSSAWELAELTEENQFTKDEDVNGRLDFELPLTAAGPKRNTLKFGARLRTKSKVRDNNFFEYEPVNDDVFDQSLNNLEDLTRDDFLAGDYSAGSYVNREFVGNLNLNGSGFEGEADLSELAGNFDANENIVGGYAMIEQQLGSKLLAVAGLRLERTSLEYSGFRYDDEEETLTATEAEKSDYLNLLPGLHLKYNLKPKTILRFAFTNTLARPNYFDLVPYQEIEDGEDISIGNPDIDPTRSMNLDLMMEHYFGNVGLVSGGVFYKNIDDFIVSQTFDDFTFQGTEYGSFTQPINGGSARLLGLEVAFQRQLDFISPSLAGLGVYFNYTYIDSKVTDFNFEGRENEELRLPGAPKHTLNASLGYDAGKLTTRVSFNYASDFIDEVGEEAFGDINYDAVTYLDFNFNYSISPRFTLYGNANNLLNQPLRYFQGSNTSRTFQAEYYNVRFDLGVKFDLVK</sequence>
<keyword evidence="7 8" id="KW-0998">Cell outer membrane</keyword>
<comment type="similarity">
    <text evidence="8 9">Belongs to the TonB-dependent receptor family.</text>
</comment>
<dbReference type="Pfam" id="PF07715">
    <property type="entry name" value="Plug"/>
    <property type="match status" value="1"/>
</dbReference>